<comment type="function">
    <text evidence="15">Poorly processive, error-prone DNA polymerase involved in untargeted mutagenesis. Copies undamaged DNA at stalled replication forks, which arise in vivo from mismatched or misaligned primer ends. These misaligned primers can be extended by PolIV. Exhibits no 3'-5' exonuclease (proofreading) activity. May be involved in translesional synthesis.</text>
</comment>
<dbReference type="SUPFAM" id="SSF100879">
    <property type="entry name" value="Lesion bypass DNA polymerase (Y-family), little finger domain"/>
    <property type="match status" value="1"/>
</dbReference>
<evidence type="ECO:0000256" key="12">
    <source>
        <dbReference type="ARBA" id="ARBA00023125"/>
    </source>
</evidence>
<dbReference type="InterPro" id="IPR043128">
    <property type="entry name" value="Rev_trsase/Diguanyl_cyclase"/>
</dbReference>
<comment type="similarity">
    <text evidence="2 15">Belongs to the DNA polymerase type-Y family.</text>
</comment>
<evidence type="ECO:0000256" key="3">
    <source>
        <dbReference type="ARBA" id="ARBA00022457"/>
    </source>
</evidence>
<protein>
    <recommendedName>
        <fullName evidence="15">DNA polymerase IV</fullName>
        <shortName evidence="15">Pol IV</shortName>
        <ecNumber evidence="15">2.7.7.7</ecNumber>
    </recommendedName>
</protein>
<dbReference type="InterPro" id="IPR036775">
    <property type="entry name" value="DNA_pol_Y-fam_lit_finger_sf"/>
</dbReference>
<feature type="domain" description="UmuC" evidence="16">
    <location>
        <begin position="6"/>
        <end position="194"/>
    </location>
</feature>
<keyword evidence="10 15" id="KW-0460">Magnesium</keyword>
<dbReference type="InterPro" id="IPR001126">
    <property type="entry name" value="UmuC"/>
</dbReference>
<keyword evidence="6 15" id="KW-0548">Nucleotidyltransferase</keyword>
<dbReference type="GO" id="GO:0003887">
    <property type="term" value="F:DNA-directed DNA polymerase activity"/>
    <property type="evidence" value="ECO:0007669"/>
    <property type="project" value="UniProtKB-UniRule"/>
</dbReference>
<sequence>MKQRIILHIDFDYFYAQCEEIRTPDLKTKPVVVCMFSDRGGDSGAIATANYTAREFGVKSGLSILAAKQKLKNRTDSTFLPADFEYYSYMSEKSMNIIKKFADVFEYVGRDEAYLDVSEKAELDFTKASHIAQQIKNEVREKTKLTCSVGISPNKLLSKIASGYKKPDGLTTVTPDNISEFMETLNLGDIHGIGKKTQQKLAEENIETISQAKSLDIFALINMFGRKSGTYIYNAIRGIDDEPVTIRAPMLQLSKISTLTEDSVDYAFLEKSLLALCEKLHLSILKENRMFRSVGIHLTQDDLSTKTRSRMLRNPTFSLDELKKVSRQLLKEALEDQSALIRRLGVKVSELSDIEGQSDITSYF</sequence>
<dbReference type="Gene3D" id="1.10.150.20">
    <property type="entry name" value="5' to 3' exonuclease, C-terminal subdomain"/>
    <property type="match status" value="1"/>
</dbReference>
<dbReference type="Pfam" id="PF00817">
    <property type="entry name" value="IMS"/>
    <property type="match status" value="1"/>
</dbReference>
<evidence type="ECO:0000256" key="7">
    <source>
        <dbReference type="ARBA" id="ARBA00022705"/>
    </source>
</evidence>
<dbReference type="GO" id="GO:0000287">
    <property type="term" value="F:magnesium ion binding"/>
    <property type="evidence" value="ECO:0007669"/>
    <property type="project" value="UniProtKB-UniRule"/>
</dbReference>
<keyword evidence="12 15" id="KW-0238">DNA-binding</keyword>
<name>A0A075FZZ4_9ARCH</name>
<reference evidence="17" key="1">
    <citation type="journal article" date="2014" name="Genome Biol. Evol.">
        <title>Pangenome evidence for extensive interdomain horizontal transfer affecting lineage core and shell genes in uncultured planktonic thaumarchaeota and euryarchaeota.</title>
        <authorList>
            <person name="Deschamps P."/>
            <person name="Zivanovic Y."/>
            <person name="Moreira D."/>
            <person name="Rodriguez-Valera F."/>
            <person name="Lopez-Garcia P."/>
        </authorList>
    </citation>
    <scope>NUCLEOTIDE SEQUENCE</scope>
</reference>
<evidence type="ECO:0000256" key="2">
    <source>
        <dbReference type="ARBA" id="ARBA00010945"/>
    </source>
</evidence>
<gene>
    <name evidence="15" type="primary">dbh</name>
</gene>
<evidence type="ECO:0000256" key="10">
    <source>
        <dbReference type="ARBA" id="ARBA00022842"/>
    </source>
</evidence>
<dbReference type="GO" id="GO:0042276">
    <property type="term" value="P:error-prone translesion synthesis"/>
    <property type="evidence" value="ECO:0007669"/>
    <property type="project" value="TreeGrafter"/>
</dbReference>
<dbReference type="InterPro" id="IPR050116">
    <property type="entry name" value="DNA_polymerase-Y"/>
</dbReference>
<dbReference type="SUPFAM" id="SSF56672">
    <property type="entry name" value="DNA/RNA polymerases"/>
    <property type="match status" value="1"/>
</dbReference>
<dbReference type="InterPro" id="IPR017961">
    <property type="entry name" value="DNA_pol_Y-fam_little_finger"/>
</dbReference>
<evidence type="ECO:0000313" key="17">
    <source>
        <dbReference type="EMBL" id="AIE97360.1"/>
    </source>
</evidence>
<dbReference type="HAMAP" id="MF_01113">
    <property type="entry name" value="DNApol_IV"/>
    <property type="match status" value="1"/>
</dbReference>
<keyword evidence="3 15" id="KW-0515">Mutator protein</keyword>
<keyword evidence="7 15" id="KW-0235">DNA replication</keyword>
<feature type="binding site" evidence="15">
    <location>
        <position position="111"/>
    </location>
    <ligand>
        <name>Mg(2+)</name>
        <dbReference type="ChEBI" id="CHEBI:18420"/>
    </ligand>
</feature>
<evidence type="ECO:0000256" key="5">
    <source>
        <dbReference type="ARBA" id="ARBA00022679"/>
    </source>
</evidence>
<dbReference type="Gene3D" id="3.30.1490.100">
    <property type="entry name" value="DNA polymerase, Y-family, little finger domain"/>
    <property type="match status" value="1"/>
</dbReference>
<dbReference type="InterPro" id="IPR043502">
    <property type="entry name" value="DNA/RNA_pol_sf"/>
</dbReference>
<evidence type="ECO:0000256" key="15">
    <source>
        <dbReference type="HAMAP-Rule" id="MF_01113"/>
    </source>
</evidence>
<accession>A0A075FZZ4</accession>
<dbReference type="GO" id="GO:0003684">
    <property type="term" value="F:damaged DNA binding"/>
    <property type="evidence" value="ECO:0007669"/>
    <property type="project" value="InterPro"/>
</dbReference>
<dbReference type="EMBL" id="KF900505">
    <property type="protein sequence ID" value="AIE97360.1"/>
    <property type="molecule type" value="Genomic_DNA"/>
</dbReference>
<dbReference type="InterPro" id="IPR022880">
    <property type="entry name" value="DNApol_IV"/>
</dbReference>
<dbReference type="PROSITE" id="PS50173">
    <property type="entry name" value="UMUC"/>
    <property type="match status" value="1"/>
</dbReference>
<organism evidence="17">
    <name type="scientific">uncultured marine thaumarchaeote AD1000_98_C07</name>
    <dbReference type="NCBI Taxonomy" id="1455949"/>
    <lineage>
        <taxon>Archaea</taxon>
        <taxon>Nitrososphaerota</taxon>
        <taxon>environmental samples</taxon>
    </lineage>
</organism>
<comment type="subcellular location">
    <subcellularLocation>
        <location evidence="1 15">Cytoplasm</location>
    </subcellularLocation>
</comment>
<evidence type="ECO:0000256" key="6">
    <source>
        <dbReference type="ARBA" id="ARBA00022695"/>
    </source>
</evidence>
<dbReference type="Gene3D" id="3.40.1170.60">
    <property type="match status" value="1"/>
</dbReference>
<evidence type="ECO:0000256" key="1">
    <source>
        <dbReference type="ARBA" id="ARBA00004496"/>
    </source>
</evidence>
<dbReference type="Pfam" id="PF21999">
    <property type="entry name" value="IMS_HHH_1"/>
    <property type="match status" value="1"/>
</dbReference>
<comment type="cofactor">
    <cofactor evidence="15">
        <name>Mg(2+)</name>
        <dbReference type="ChEBI" id="CHEBI:18420"/>
    </cofactor>
    <text evidence="15">Binds 2 magnesium ions per subunit.</text>
</comment>
<feature type="site" description="Substrate discrimination" evidence="15">
    <location>
        <position position="15"/>
    </location>
</feature>
<evidence type="ECO:0000256" key="11">
    <source>
        <dbReference type="ARBA" id="ARBA00022932"/>
    </source>
</evidence>
<evidence type="ECO:0000256" key="13">
    <source>
        <dbReference type="ARBA" id="ARBA00023204"/>
    </source>
</evidence>
<evidence type="ECO:0000256" key="4">
    <source>
        <dbReference type="ARBA" id="ARBA00022490"/>
    </source>
</evidence>
<dbReference type="PANTHER" id="PTHR11076">
    <property type="entry name" value="DNA REPAIR POLYMERASE UMUC / TRANSFERASE FAMILY MEMBER"/>
    <property type="match status" value="1"/>
</dbReference>
<proteinExistence type="inferred from homology"/>
<dbReference type="EC" id="2.7.7.7" evidence="15"/>
<comment type="subunit">
    <text evidence="15">Monomer.</text>
</comment>
<feature type="binding site" evidence="15">
    <location>
        <position position="10"/>
    </location>
    <ligand>
        <name>Mg(2+)</name>
        <dbReference type="ChEBI" id="CHEBI:18420"/>
    </ligand>
</feature>
<keyword evidence="4 15" id="KW-0963">Cytoplasm</keyword>
<comment type="catalytic activity">
    <reaction evidence="14 15">
        <text>DNA(n) + a 2'-deoxyribonucleoside 5'-triphosphate = DNA(n+1) + diphosphate</text>
        <dbReference type="Rhea" id="RHEA:22508"/>
        <dbReference type="Rhea" id="RHEA-COMP:17339"/>
        <dbReference type="Rhea" id="RHEA-COMP:17340"/>
        <dbReference type="ChEBI" id="CHEBI:33019"/>
        <dbReference type="ChEBI" id="CHEBI:61560"/>
        <dbReference type="ChEBI" id="CHEBI:173112"/>
        <dbReference type="EC" id="2.7.7.7"/>
    </reaction>
</comment>
<dbReference type="AlphaFoldDB" id="A0A075FZZ4"/>
<dbReference type="Gene3D" id="3.30.70.270">
    <property type="match status" value="1"/>
</dbReference>
<evidence type="ECO:0000256" key="14">
    <source>
        <dbReference type="ARBA" id="ARBA00049244"/>
    </source>
</evidence>
<evidence type="ECO:0000256" key="8">
    <source>
        <dbReference type="ARBA" id="ARBA00022723"/>
    </source>
</evidence>
<keyword evidence="11 15" id="KW-0239">DNA-directed DNA polymerase</keyword>
<keyword evidence="8 15" id="KW-0479">Metal-binding</keyword>
<keyword evidence="5 15" id="KW-0808">Transferase</keyword>
<dbReference type="GO" id="GO:0006281">
    <property type="term" value="P:DNA repair"/>
    <property type="evidence" value="ECO:0007669"/>
    <property type="project" value="UniProtKB-UniRule"/>
</dbReference>
<dbReference type="CDD" id="cd03586">
    <property type="entry name" value="PolY_Pol_IV_kappa"/>
    <property type="match status" value="1"/>
</dbReference>
<evidence type="ECO:0000259" key="16">
    <source>
        <dbReference type="PROSITE" id="PS50173"/>
    </source>
</evidence>
<dbReference type="PANTHER" id="PTHR11076:SF33">
    <property type="entry name" value="DNA POLYMERASE KAPPA"/>
    <property type="match status" value="1"/>
</dbReference>
<evidence type="ECO:0000256" key="9">
    <source>
        <dbReference type="ARBA" id="ARBA00022763"/>
    </source>
</evidence>
<dbReference type="Pfam" id="PF11799">
    <property type="entry name" value="IMS_C"/>
    <property type="match status" value="1"/>
</dbReference>
<dbReference type="InterPro" id="IPR053848">
    <property type="entry name" value="IMS_HHH_1"/>
</dbReference>
<keyword evidence="9 15" id="KW-0227">DNA damage</keyword>
<keyword evidence="13 15" id="KW-0234">DNA repair</keyword>
<dbReference type="NCBIfam" id="NF002677">
    <property type="entry name" value="PRK02406.1"/>
    <property type="match status" value="1"/>
</dbReference>
<feature type="active site" evidence="15">
    <location>
        <position position="112"/>
    </location>
</feature>
<dbReference type="GO" id="GO:0005737">
    <property type="term" value="C:cytoplasm"/>
    <property type="evidence" value="ECO:0007669"/>
    <property type="project" value="UniProtKB-SubCell"/>
</dbReference>
<dbReference type="GO" id="GO:0006261">
    <property type="term" value="P:DNA-templated DNA replication"/>
    <property type="evidence" value="ECO:0007669"/>
    <property type="project" value="UniProtKB-UniRule"/>
</dbReference>